<dbReference type="AlphaFoldDB" id="A0AAZ3PAQ6"/>
<keyword evidence="2" id="KW-1185">Reference proteome</keyword>
<accession>A0AAZ3PAQ6</accession>
<evidence type="ECO:0000313" key="2">
    <source>
        <dbReference type="Proteomes" id="UP000694402"/>
    </source>
</evidence>
<dbReference type="Ensembl" id="ENSOTST00005181512.1">
    <property type="protein sequence ID" value="ENSOTSP00005112959.1"/>
    <property type="gene ID" value="ENSOTSG00005049607.1"/>
</dbReference>
<proteinExistence type="predicted"/>
<dbReference type="GeneTree" id="ENSGT01060000253385"/>
<name>A0AAZ3PAQ6_ONCTS</name>
<reference evidence="2" key="1">
    <citation type="journal article" date="2018" name="PLoS ONE">
        <title>Chinook salmon (Oncorhynchus tshawytscha) genome and transcriptome.</title>
        <authorList>
            <person name="Christensen K.A."/>
            <person name="Leong J.S."/>
            <person name="Sakhrani D."/>
            <person name="Biagi C.A."/>
            <person name="Minkley D.R."/>
            <person name="Withler R.E."/>
            <person name="Rondeau E.B."/>
            <person name="Koop B.F."/>
            <person name="Devlin R.H."/>
        </authorList>
    </citation>
    <scope>NUCLEOTIDE SEQUENCE [LARGE SCALE GENOMIC DNA]</scope>
</reference>
<protein>
    <submittedName>
        <fullName evidence="1">Uncharacterized protein</fullName>
    </submittedName>
</protein>
<reference evidence="1" key="3">
    <citation type="submission" date="2025-09" db="UniProtKB">
        <authorList>
            <consortium name="Ensembl"/>
        </authorList>
    </citation>
    <scope>IDENTIFICATION</scope>
</reference>
<reference evidence="1" key="2">
    <citation type="submission" date="2025-08" db="UniProtKB">
        <authorList>
            <consortium name="Ensembl"/>
        </authorList>
    </citation>
    <scope>IDENTIFICATION</scope>
</reference>
<evidence type="ECO:0000313" key="1">
    <source>
        <dbReference type="Ensembl" id="ENSOTSP00005112959.1"/>
    </source>
</evidence>
<dbReference type="Proteomes" id="UP000694402">
    <property type="component" value="Unassembled WGS sequence"/>
</dbReference>
<organism evidence="1 2">
    <name type="scientific">Oncorhynchus tshawytscha</name>
    <name type="common">Chinook salmon</name>
    <name type="synonym">Salmo tshawytscha</name>
    <dbReference type="NCBI Taxonomy" id="74940"/>
    <lineage>
        <taxon>Eukaryota</taxon>
        <taxon>Metazoa</taxon>
        <taxon>Chordata</taxon>
        <taxon>Craniata</taxon>
        <taxon>Vertebrata</taxon>
        <taxon>Euteleostomi</taxon>
        <taxon>Actinopterygii</taxon>
        <taxon>Neopterygii</taxon>
        <taxon>Teleostei</taxon>
        <taxon>Protacanthopterygii</taxon>
        <taxon>Salmoniformes</taxon>
        <taxon>Salmonidae</taxon>
        <taxon>Salmoninae</taxon>
        <taxon>Oncorhynchus</taxon>
    </lineage>
</organism>
<sequence>MTAMLGCRPLAPAGPWDPPGAFSVWPSRHEGRRPKLWGVLTLELALMRRLRLMGLGLAIWPSHTEVAPSPARAWQNWLIWCTMLLRSVPGRLWCRPAAMDSGMVEVDTVTFGGASASGSFLGP</sequence>